<gene>
    <name evidence="2" type="ORF">COY87_03895</name>
</gene>
<sequence length="128" mass="14936">MKKNYWKNLKKITFLFVCWRLLLSIPLFFTYFIPFRKGYEYTTLARFSSSHILSSFPLLSSWSNFDGVHYLAIAGQGYTENGRFFPLYPLFVKMGTLLFGTPQPFGIEYFALAFLISNLSRFNDKCCG</sequence>
<accession>A0A2M7QHR6</accession>
<proteinExistence type="predicted"/>
<dbReference type="AlphaFoldDB" id="A0A2M7QHR6"/>
<dbReference type="EMBL" id="PFLI01000131">
    <property type="protein sequence ID" value="PIY71864.1"/>
    <property type="molecule type" value="Genomic_DNA"/>
</dbReference>
<keyword evidence="1" id="KW-0472">Membrane</keyword>
<organism evidence="2 3">
    <name type="scientific">Candidatus Roizmanbacteria bacterium CG_4_10_14_0_8_um_filter_33_9</name>
    <dbReference type="NCBI Taxonomy" id="1974826"/>
    <lineage>
        <taxon>Bacteria</taxon>
        <taxon>Candidatus Roizmaniibacteriota</taxon>
    </lineage>
</organism>
<reference evidence="3" key="1">
    <citation type="submission" date="2017-09" db="EMBL/GenBank/DDBJ databases">
        <title>Depth-based differentiation of microbial function through sediment-hosted aquifers and enrichment of novel symbionts in the deep terrestrial subsurface.</title>
        <authorList>
            <person name="Probst A.J."/>
            <person name="Ladd B."/>
            <person name="Jarett J.K."/>
            <person name="Geller-Mcgrath D.E."/>
            <person name="Sieber C.M.K."/>
            <person name="Emerson J.B."/>
            <person name="Anantharaman K."/>
            <person name="Thomas B.C."/>
            <person name="Malmstrom R."/>
            <person name="Stieglmeier M."/>
            <person name="Klingl A."/>
            <person name="Woyke T."/>
            <person name="Ryan C.M."/>
            <person name="Banfield J.F."/>
        </authorList>
    </citation>
    <scope>NUCLEOTIDE SEQUENCE [LARGE SCALE GENOMIC DNA]</scope>
</reference>
<evidence type="ECO:0008006" key="4">
    <source>
        <dbReference type="Google" id="ProtNLM"/>
    </source>
</evidence>
<protein>
    <recommendedName>
        <fullName evidence="4">Glycosyltransferase RgtA/B/C/D-like domain-containing protein</fullName>
    </recommendedName>
</protein>
<name>A0A2M7QHR6_9BACT</name>
<keyword evidence="1" id="KW-0812">Transmembrane</keyword>
<feature type="transmembrane region" description="Helical" evidence="1">
    <location>
        <begin position="12"/>
        <end position="33"/>
    </location>
</feature>
<evidence type="ECO:0000256" key="1">
    <source>
        <dbReference type="SAM" id="Phobius"/>
    </source>
</evidence>
<keyword evidence="1" id="KW-1133">Transmembrane helix</keyword>
<evidence type="ECO:0000313" key="3">
    <source>
        <dbReference type="Proteomes" id="UP000229401"/>
    </source>
</evidence>
<comment type="caution">
    <text evidence="2">The sequence shown here is derived from an EMBL/GenBank/DDBJ whole genome shotgun (WGS) entry which is preliminary data.</text>
</comment>
<dbReference type="Proteomes" id="UP000229401">
    <property type="component" value="Unassembled WGS sequence"/>
</dbReference>
<evidence type="ECO:0000313" key="2">
    <source>
        <dbReference type="EMBL" id="PIY71864.1"/>
    </source>
</evidence>